<dbReference type="PROSITE" id="PS50132">
    <property type="entry name" value="RGS"/>
    <property type="match status" value="1"/>
</dbReference>
<accession>A0A1I7ZP47</accession>
<evidence type="ECO:0000313" key="2">
    <source>
        <dbReference type="Proteomes" id="UP000095287"/>
    </source>
</evidence>
<dbReference type="Proteomes" id="UP000095287">
    <property type="component" value="Unplaced"/>
</dbReference>
<dbReference type="PANTHER" id="PTHR10845">
    <property type="entry name" value="REGULATOR OF G PROTEIN SIGNALING"/>
    <property type="match status" value="1"/>
</dbReference>
<dbReference type="PANTHER" id="PTHR10845:SF259">
    <property type="entry name" value="RGS DOMAIN-CONTAINING PROTEIN-RELATED"/>
    <property type="match status" value="1"/>
</dbReference>
<proteinExistence type="predicted"/>
<dbReference type="Gene3D" id="1.10.167.10">
    <property type="entry name" value="Regulator of G-protein Signalling 4, domain 2"/>
    <property type="match status" value="1"/>
</dbReference>
<evidence type="ECO:0000259" key="1">
    <source>
        <dbReference type="PROSITE" id="PS50132"/>
    </source>
</evidence>
<dbReference type="SUPFAM" id="SSF48097">
    <property type="entry name" value="Regulator of G-protein signaling, RGS"/>
    <property type="match status" value="1"/>
</dbReference>
<dbReference type="WBParaSite" id="L893_g28413.t1">
    <property type="protein sequence ID" value="L893_g28413.t1"/>
    <property type="gene ID" value="L893_g28413"/>
</dbReference>
<dbReference type="InterPro" id="IPR036305">
    <property type="entry name" value="RGS_sf"/>
</dbReference>
<name>A0A1I7ZP47_9BILA</name>
<dbReference type="InterPro" id="IPR044926">
    <property type="entry name" value="RGS_subdomain_2"/>
</dbReference>
<dbReference type="AlphaFoldDB" id="A0A1I7ZP47"/>
<reference evidence="3" key="1">
    <citation type="submission" date="2016-11" db="UniProtKB">
        <authorList>
            <consortium name="WormBaseParasite"/>
        </authorList>
    </citation>
    <scope>IDENTIFICATION</scope>
</reference>
<feature type="domain" description="RGS" evidence="1">
    <location>
        <begin position="17"/>
        <end position="78"/>
    </location>
</feature>
<dbReference type="PRINTS" id="PR01301">
    <property type="entry name" value="RGSPROTEIN"/>
</dbReference>
<sequence>MSQLHPSQEEIRSWGVSLENLLKHKAGIHHLKQHMQAQVCDENIDFWKECEEYKKMKEGKKAQQRAHQIYNEFVSENATRQVRSVPITPLHSELKIYC</sequence>
<dbReference type="Pfam" id="PF00615">
    <property type="entry name" value="RGS"/>
    <property type="match status" value="1"/>
</dbReference>
<evidence type="ECO:0000313" key="3">
    <source>
        <dbReference type="WBParaSite" id="L893_g28413.t1"/>
    </source>
</evidence>
<protein>
    <submittedName>
        <fullName evidence="3">RGS domain-containing protein</fullName>
    </submittedName>
</protein>
<keyword evidence="2" id="KW-1185">Reference proteome</keyword>
<dbReference type="SMART" id="SM00315">
    <property type="entry name" value="RGS"/>
    <property type="match status" value="1"/>
</dbReference>
<dbReference type="InterPro" id="IPR016137">
    <property type="entry name" value="RGS"/>
</dbReference>
<organism evidence="2 3">
    <name type="scientific">Steinernema glaseri</name>
    <dbReference type="NCBI Taxonomy" id="37863"/>
    <lineage>
        <taxon>Eukaryota</taxon>
        <taxon>Metazoa</taxon>
        <taxon>Ecdysozoa</taxon>
        <taxon>Nematoda</taxon>
        <taxon>Chromadorea</taxon>
        <taxon>Rhabditida</taxon>
        <taxon>Tylenchina</taxon>
        <taxon>Panagrolaimomorpha</taxon>
        <taxon>Strongyloidoidea</taxon>
        <taxon>Steinernematidae</taxon>
        <taxon>Steinernema</taxon>
    </lineage>
</organism>